<feature type="domain" description="Enoyl-CoA hydratase/isomerase" evidence="7">
    <location>
        <begin position="25"/>
        <end position="372"/>
    </location>
</feature>
<organism evidence="8 9">
    <name type="scientific">Aplosporella prunicola CBS 121167</name>
    <dbReference type="NCBI Taxonomy" id="1176127"/>
    <lineage>
        <taxon>Eukaryota</taxon>
        <taxon>Fungi</taxon>
        <taxon>Dikarya</taxon>
        <taxon>Ascomycota</taxon>
        <taxon>Pezizomycotina</taxon>
        <taxon>Dothideomycetes</taxon>
        <taxon>Dothideomycetes incertae sedis</taxon>
        <taxon>Botryosphaeriales</taxon>
        <taxon>Aplosporellaceae</taxon>
        <taxon>Aplosporella</taxon>
    </lineage>
</organism>
<dbReference type="SUPFAM" id="SSF52096">
    <property type="entry name" value="ClpP/crotonase"/>
    <property type="match status" value="1"/>
</dbReference>
<evidence type="ECO:0000256" key="3">
    <source>
        <dbReference type="ARBA" id="ARBA00011915"/>
    </source>
</evidence>
<dbReference type="PANTHER" id="PTHR43176:SF3">
    <property type="entry name" value="3-HYDROXYISOBUTYRYL-COA HYDROLASE, MITOCHONDRIAL"/>
    <property type="match status" value="1"/>
</dbReference>
<evidence type="ECO:0000256" key="1">
    <source>
        <dbReference type="ARBA" id="ARBA00001709"/>
    </source>
</evidence>
<proteinExistence type="predicted"/>
<dbReference type="NCBIfam" id="NF004127">
    <property type="entry name" value="PRK05617.1"/>
    <property type="match status" value="1"/>
</dbReference>
<evidence type="ECO:0000259" key="7">
    <source>
        <dbReference type="Pfam" id="PF16113"/>
    </source>
</evidence>
<dbReference type="Pfam" id="PF16113">
    <property type="entry name" value="ECH_2"/>
    <property type="match status" value="1"/>
</dbReference>
<keyword evidence="4" id="KW-0378">Hydrolase</keyword>
<dbReference type="InterPro" id="IPR032259">
    <property type="entry name" value="HIBYL-CoA-H"/>
</dbReference>
<comment type="catalytic activity">
    <reaction evidence="1">
        <text>3-hydroxy-2-methylpropanoyl-CoA + H2O = 3-hydroxy-2-methylpropanoate + CoA + H(+)</text>
        <dbReference type="Rhea" id="RHEA:20888"/>
        <dbReference type="ChEBI" id="CHEBI:11805"/>
        <dbReference type="ChEBI" id="CHEBI:15377"/>
        <dbReference type="ChEBI" id="CHEBI:15378"/>
        <dbReference type="ChEBI" id="CHEBI:57287"/>
        <dbReference type="ChEBI" id="CHEBI:57340"/>
        <dbReference type="EC" id="3.1.2.4"/>
    </reaction>
</comment>
<dbReference type="PANTHER" id="PTHR43176">
    <property type="entry name" value="3-HYDROXYISOBUTYRYL-COA HYDROLASE-RELATED"/>
    <property type="match status" value="1"/>
</dbReference>
<dbReference type="InterPro" id="IPR018376">
    <property type="entry name" value="Enoyl-CoA_hyd/isom_CS"/>
</dbReference>
<name>A0A6A6B7V4_9PEZI</name>
<dbReference type="Gene3D" id="3.90.226.10">
    <property type="entry name" value="2-enoyl-CoA Hydratase, Chain A, domain 1"/>
    <property type="match status" value="1"/>
</dbReference>
<dbReference type="Proteomes" id="UP000799438">
    <property type="component" value="Unassembled WGS sequence"/>
</dbReference>
<keyword evidence="5" id="KW-0496">Mitochondrion</keyword>
<dbReference type="InterPro" id="IPR029045">
    <property type="entry name" value="ClpP/crotonase-like_dom_sf"/>
</dbReference>
<comment type="subcellular location">
    <subcellularLocation>
        <location evidence="2">Mitochondrion</location>
    </subcellularLocation>
</comment>
<accession>A0A6A6B7V4</accession>
<dbReference type="RefSeq" id="XP_033394584.1">
    <property type="nucleotide sequence ID" value="XM_033537313.1"/>
</dbReference>
<sequence length="446" mass="49873">MDSVAIKEQPGDEPDDVLFDRIYGVRTIQLNRPKKLNSLNGSMARKIIPRLQEWSNSQLANVVIVKGAGRALCAGGDVAALAKLNQEGPEGQQQSKDYFALEYKLDHLIATYTKPFISFMDGITMGGGVGLSVHAPFRIATENTIFAMPETTIGFFPDVGASFFLPRMDGQMGTYLALTSEQLRGVDAFYHGIATHFIHSSSLPDLEARLAELTFKDYDSLQERYHVINATIEEYVTGLPESRPAISGPLRMAIDECFGPHRQSIGDIIGALNMVKESGNPLLGEWAEKTINTMQQRSPTSVLVALKQMRIGEEWSISEAFQREHAIASKFMEHPDFVEGVTARLVRKQKERPNWQPGAFEDLSVPDIEKFFTSTSSLELLNTASEANYKKYPHAWIGLPREADVLKTRVNLENNKQTVRHFLQETNNKVGVREKVEEILSRHYAA</sequence>
<evidence type="ECO:0000256" key="5">
    <source>
        <dbReference type="ARBA" id="ARBA00023128"/>
    </source>
</evidence>
<dbReference type="EMBL" id="ML995495">
    <property type="protein sequence ID" value="KAF2138871.1"/>
    <property type="molecule type" value="Genomic_DNA"/>
</dbReference>
<dbReference type="GO" id="GO:0005739">
    <property type="term" value="C:mitochondrion"/>
    <property type="evidence" value="ECO:0007669"/>
    <property type="project" value="UniProtKB-SubCell"/>
</dbReference>
<keyword evidence="9" id="KW-1185">Reference proteome</keyword>
<evidence type="ECO:0000256" key="2">
    <source>
        <dbReference type="ARBA" id="ARBA00004173"/>
    </source>
</evidence>
<protein>
    <recommendedName>
        <fullName evidence="3">3-hydroxyisobutyryl-CoA hydrolase</fullName>
        <ecNumber evidence="3">3.1.2.4</ecNumber>
    </recommendedName>
    <alternativeName>
        <fullName evidence="6">3-hydroxyisobutyryl-coenzyme A hydrolase</fullName>
    </alternativeName>
</protein>
<evidence type="ECO:0000256" key="4">
    <source>
        <dbReference type="ARBA" id="ARBA00022801"/>
    </source>
</evidence>
<dbReference type="InterPro" id="IPR045004">
    <property type="entry name" value="ECH_dom"/>
</dbReference>
<evidence type="ECO:0000313" key="8">
    <source>
        <dbReference type="EMBL" id="KAF2138871.1"/>
    </source>
</evidence>
<dbReference type="OrthoDB" id="1737613at2759"/>
<dbReference type="GeneID" id="54294809"/>
<dbReference type="GO" id="GO:0003860">
    <property type="term" value="F:3-hydroxyisobutyryl-CoA hydrolase activity"/>
    <property type="evidence" value="ECO:0007669"/>
    <property type="project" value="UniProtKB-EC"/>
</dbReference>
<dbReference type="GO" id="GO:0006574">
    <property type="term" value="P:L-valine catabolic process"/>
    <property type="evidence" value="ECO:0007669"/>
    <property type="project" value="TreeGrafter"/>
</dbReference>
<gene>
    <name evidence="8" type="ORF">K452DRAFT_233557</name>
</gene>
<dbReference type="CDD" id="cd06558">
    <property type="entry name" value="crotonase-like"/>
    <property type="match status" value="1"/>
</dbReference>
<reference evidence="8" key="1">
    <citation type="journal article" date="2020" name="Stud. Mycol.">
        <title>101 Dothideomycetes genomes: a test case for predicting lifestyles and emergence of pathogens.</title>
        <authorList>
            <person name="Haridas S."/>
            <person name="Albert R."/>
            <person name="Binder M."/>
            <person name="Bloem J."/>
            <person name="Labutti K."/>
            <person name="Salamov A."/>
            <person name="Andreopoulos B."/>
            <person name="Baker S."/>
            <person name="Barry K."/>
            <person name="Bills G."/>
            <person name="Bluhm B."/>
            <person name="Cannon C."/>
            <person name="Castanera R."/>
            <person name="Culley D."/>
            <person name="Daum C."/>
            <person name="Ezra D."/>
            <person name="Gonzalez J."/>
            <person name="Henrissat B."/>
            <person name="Kuo A."/>
            <person name="Liang C."/>
            <person name="Lipzen A."/>
            <person name="Lutzoni F."/>
            <person name="Magnuson J."/>
            <person name="Mondo S."/>
            <person name="Nolan M."/>
            <person name="Ohm R."/>
            <person name="Pangilinan J."/>
            <person name="Park H.-J."/>
            <person name="Ramirez L."/>
            <person name="Alfaro M."/>
            <person name="Sun H."/>
            <person name="Tritt A."/>
            <person name="Yoshinaga Y."/>
            <person name="Zwiers L.-H."/>
            <person name="Turgeon B."/>
            <person name="Goodwin S."/>
            <person name="Spatafora J."/>
            <person name="Crous P."/>
            <person name="Grigoriev I."/>
        </authorList>
    </citation>
    <scope>NUCLEOTIDE SEQUENCE</scope>
    <source>
        <strain evidence="8">CBS 121167</strain>
    </source>
</reference>
<evidence type="ECO:0000256" key="6">
    <source>
        <dbReference type="ARBA" id="ARBA00031181"/>
    </source>
</evidence>
<evidence type="ECO:0000313" key="9">
    <source>
        <dbReference type="Proteomes" id="UP000799438"/>
    </source>
</evidence>
<dbReference type="EC" id="3.1.2.4" evidence="3"/>
<dbReference type="FunFam" id="3.90.226.10:FF:000026">
    <property type="entry name" value="3-hydroxyisobutyryl-CoA hydrolase, mitochondrial"/>
    <property type="match status" value="1"/>
</dbReference>
<dbReference type="AlphaFoldDB" id="A0A6A6B7V4"/>
<dbReference type="PROSITE" id="PS00166">
    <property type="entry name" value="ENOYL_COA_HYDRATASE"/>
    <property type="match status" value="1"/>
</dbReference>